<dbReference type="PANTHER" id="PTHR18640">
    <property type="entry name" value="SOLUTE CARRIER FAMILY 10 MEMBER 7"/>
    <property type="match status" value="1"/>
</dbReference>
<keyword evidence="1" id="KW-0812">Transmembrane</keyword>
<feature type="transmembrane region" description="Helical" evidence="1">
    <location>
        <begin position="359"/>
        <end position="384"/>
    </location>
</feature>
<dbReference type="PANTHER" id="PTHR18640:SF5">
    <property type="entry name" value="SODIUM_BILE ACID COTRANSPORTER 7"/>
    <property type="match status" value="1"/>
</dbReference>
<evidence type="ECO:0000313" key="2">
    <source>
        <dbReference type="EMBL" id="WWD17583.1"/>
    </source>
</evidence>
<feature type="transmembrane region" description="Helical" evidence="1">
    <location>
        <begin position="77"/>
        <end position="99"/>
    </location>
</feature>
<dbReference type="KEGG" id="ksn:43592772"/>
<proteinExistence type="predicted"/>
<reference evidence="2" key="1">
    <citation type="submission" date="2017-08" db="EMBL/GenBank/DDBJ databases">
        <authorList>
            <person name="Cuomo C."/>
            <person name="Billmyre B."/>
            <person name="Heitman J."/>
        </authorList>
    </citation>
    <scope>NUCLEOTIDE SEQUENCE</scope>
    <source>
        <strain evidence="2">CBS 12478</strain>
    </source>
</reference>
<dbReference type="Proteomes" id="UP000322225">
    <property type="component" value="Chromosome 3"/>
</dbReference>
<keyword evidence="1" id="KW-1133">Transmembrane helix</keyword>
<dbReference type="PIRSF" id="PIRSF026166">
    <property type="entry name" value="UCP026166"/>
    <property type="match status" value="1"/>
</dbReference>
<feature type="transmembrane region" description="Helical" evidence="1">
    <location>
        <begin position="43"/>
        <end position="65"/>
    </location>
</feature>
<name>A0AAJ8LFC8_9TREE</name>
<dbReference type="RefSeq" id="XP_065823139.1">
    <property type="nucleotide sequence ID" value="XM_065967067.1"/>
</dbReference>
<dbReference type="GeneID" id="43592772"/>
<dbReference type="Gene3D" id="1.20.1530.20">
    <property type="match status" value="1"/>
</dbReference>
<evidence type="ECO:0008006" key="4">
    <source>
        <dbReference type="Google" id="ProtNLM"/>
    </source>
</evidence>
<dbReference type="GO" id="GO:0005886">
    <property type="term" value="C:plasma membrane"/>
    <property type="evidence" value="ECO:0007669"/>
    <property type="project" value="TreeGrafter"/>
</dbReference>
<gene>
    <name evidence="2" type="ORF">CI109_102024</name>
</gene>
<reference evidence="2" key="2">
    <citation type="submission" date="2024-01" db="EMBL/GenBank/DDBJ databases">
        <title>Comparative genomics of Cryptococcus and Kwoniella reveals pathogenesis evolution and contrasting modes of karyotype evolution via chromosome fusion or intercentromeric recombination.</title>
        <authorList>
            <person name="Coelho M.A."/>
            <person name="David-Palma M."/>
            <person name="Shea T."/>
            <person name="Bowers K."/>
            <person name="McGinley-Smith S."/>
            <person name="Mohammad A.W."/>
            <person name="Gnirke A."/>
            <person name="Yurkov A.M."/>
            <person name="Nowrousian M."/>
            <person name="Sun S."/>
            <person name="Cuomo C.A."/>
            <person name="Heitman J."/>
        </authorList>
    </citation>
    <scope>NUCLEOTIDE SEQUENCE</scope>
    <source>
        <strain evidence="2">CBS 12478</strain>
    </source>
</reference>
<feature type="transmembrane region" description="Helical" evidence="1">
    <location>
        <begin position="111"/>
        <end position="133"/>
    </location>
</feature>
<protein>
    <recommendedName>
        <fullName evidence="4">Sodium/bile acid cotransporter 7</fullName>
    </recommendedName>
</protein>
<feature type="transmembrane region" description="Helical" evidence="1">
    <location>
        <begin position="283"/>
        <end position="305"/>
    </location>
</feature>
<feature type="transmembrane region" description="Helical" evidence="1">
    <location>
        <begin position="145"/>
        <end position="164"/>
    </location>
</feature>
<dbReference type="EMBL" id="CP144053">
    <property type="protein sequence ID" value="WWD17583.1"/>
    <property type="molecule type" value="Genomic_DNA"/>
</dbReference>
<sequence>MPDDVPEVYEKSTSTVLRDETPIATPTPAKQPRPTLRIAKQCFDFLLSQWLLLAMGLVILLAWLFPSVGKRGGHIASQWTVTYGAVILIFFVSGLSLPFDKLRYHAKNIRLHLIVQIMSFLVTSSVFFGIATAASTSSAIETSTLVGLIATGSLPTTISSNVVMTRQAKGDEAATMVEVTLGNFLGPFITPLLITKLYLPSSTVFSEWLPVEATNNLSALYRHVMMQMGLSVFIPLFVGQVIRAIWPKRVQETVVRFKLAKVGSTFCTAFASRSLQTINTPTIVFNVFANLALCISFTILSYFLARPPHFLHRLAPRIFRRINREETVSICFCAPAKTQALGIPLIASMYTSSDDMTRALIQVPMILYTAEQILVGQFLVWLFLRWKRIEEEKERTTQEEAVAIA</sequence>
<dbReference type="Pfam" id="PF13593">
    <property type="entry name" value="SBF_like"/>
    <property type="match status" value="1"/>
</dbReference>
<keyword evidence="1" id="KW-0472">Membrane</keyword>
<keyword evidence="3" id="KW-1185">Reference proteome</keyword>
<dbReference type="AlphaFoldDB" id="A0AAJ8LFC8"/>
<organism evidence="2 3">
    <name type="scientific">Kwoniella shandongensis</name>
    <dbReference type="NCBI Taxonomy" id="1734106"/>
    <lineage>
        <taxon>Eukaryota</taxon>
        <taxon>Fungi</taxon>
        <taxon>Dikarya</taxon>
        <taxon>Basidiomycota</taxon>
        <taxon>Agaricomycotina</taxon>
        <taxon>Tremellomycetes</taxon>
        <taxon>Tremellales</taxon>
        <taxon>Cryptococcaceae</taxon>
        <taxon>Kwoniella</taxon>
    </lineage>
</organism>
<accession>A0AAJ8LFC8</accession>
<dbReference type="InterPro" id="IPR016833">
    <property type="entry name" value="Put_Na-Bile_cotransptr"/>
</dbReference>
<dbReference type="InterPro" id="IPR038770">
    <property type="entry name" value="Na+/solute_symporter_sf"/>
</dbReference>
<feature type="transmembrane region" description="Helical" evidence="1">
    <location>
        <begin position="176"/>
        <end position="199"/>
    </location>
</feature>
<evidence type="ECO:0000313" key="3">
    <source>
        <dbReference type="Proteomes" id="UP000322225"/>
    </source>
</evidence>
<feature type="transmembrane region" description="Helical" evidence="1">
    <location>
        <begin position="219"/>
        <end position="242"/>
    </location>
</feature>
<evidence type="ECO:0000256" key="1">
    <source>
        <dbReference type="SAM" id="Phobius"/>
    </source>
</evidence>